<dbReference type="GO" id="GO:0005524">
    <property type="term" value="F:ATP binding"/>
    <property type="evidence" value="ECO:0007669"/>
    <property type="project" value="InterPro"/>
</dbReference>
<sequence length="919" mass="104295">MSAIDDHLDDSRLHIVAAPGAGKTTLGLEVFRRLERRALVLSPTRVIRDQWLLRLKDFVPEEADLSLDNLPDWASNDIRNIQPLTSITYQALHSKLPGKDQKVESEVDIANGAADESIEEAPIDEDAGLEADELDSFVALLMQHDVQLLILDEAHHLRAEWWRAIDAVCNKIPNMVLVALTATPPYDSENLEWQRYQELCGPIDEEISVPELVKAETLCAHQDYIWTVSLDSKESERVLEYDERVSKLCQSLFDDERFRTIVRQHPWVKIDDVKVDSAEVEGAETQSVEAEDVEDSENMLANADDLFKNPELAVAILSYLKAIEDKLPVSLCRALDLGHEEIPELGRQQWQRLVEAIIFTDSFKLEKEATDYVAELKRLLRSTELLHKRELSLVRSRRLDRSISLSVSKIKACLDIHLLENKHRGEFLRQVILTDYIRDEALKSTVDAGEVNLGCWPVYQALCKGSAVPEQIGMLSGRLSILHESRLEAFLQYVTAEKFKITPLTYLEGYVQLSGPLNQLTTAFTALLTAGEIRVLVGTRSLLGEGWDAPCVNSLILASVVGSFMLTNQMRGRAIRLDKNIEHKVSSIWHLLAIDSKSPSGMRDYGELRKRFNTFVGLSEQGATIESGFERLNIDEHWEMLKRDREYDYVTTINTRMRENYGNRESLAGRWKKALTLDSNARVLPSVFTPSLPDIRFYHVKETYKALLIEMTKLLGGVIAMSIYNSRNQGLDFVLMVIGMVCIGTVIYKLPQTIAIIKTFLKHLPVDGSLKQIGYALADALCESGMIKTERELMTVNTVENFDGTVVVSLSGGTFYESSLFADCMAEILGPIDNPRYMLVREGELHGQARDDFHAVPVRFAVKKELAQLFSESWRRYVSPTELIYTRTKEGKQRLLKARMRAFSSVFENKVRREDRWQT</sequence>
<keyword evidence="2" id="KW-0067">ATP-binding</keyword>
<reference evidence="2 3" key="1">
    <citation type="submission" date="2020-08" db="EMBL/GenBank/DDBJ databases">
        <title>Genomic Encyclopedia of Type Strains, Phase IV (KMG-IV): sequencing the most valuable type-strain genomes for metagenomic binning, comparative biology and taxonomic classification.</title>
        <authorList>
            <person name="Goeker M."/>
        </authorList>
    </citation>
    <scope>NUCLEOTIDE SEQUENCE [LARGE SCALE GENOMIC DNA]</scope>
    <source>
        <strain evidence="2 3">DSM 22368</strain>
    </source>
</reference>
<name>A0A7X0JT85_9GAMM</name>
<gene>
    <name evidence="2" type="ORF">HNR48_002125</name>
</gene>
<dbReference type="GO" id="GO:0003677">
    <property type="term" value="F:DNA binding"/>
    <property type="evidence" value="ECO:0007669"/>
    <property type="project" value="InterPro"/>
</dbReference>
<dbReference type="EMBL" id="JACHHT010000002">
    <property type="protein sequence ID" value="MBB6521840.1"/>
    <property type="molecule type" value="Genomic_DNA"/>
</dbReference>
<dbReference type="Pfam" id="PF04851">
    <property type="entry name" value="ResIII"/>
    <property type="match status" value="1"/>
</dbReference>
<dbReference type="SUPFAM" id="SSF52540">
    <property type="entry name" value="P-loop containing nucleoside triphosphate hydrolases"/>
    <property type="match status" value="1"/>
</dbReference>
<feature type="domain" description="Helicase ATP-binding" evidence="1">
    <location>
        <begin position="4"/>
        <end position="202"/>
    </location>
</feature>
<dbReference type="PROSITE" id="PS51192">
    <property type="entry name" value="HELICASE_ATP_BIND_1"/>
    <property type="match status" value="1"/>
</dbReference>
<dbReference type="AlphaFoldDB" id="A0A7X0JT85"/>
<dbReference type="InParanoid" id="A0A7X0JT85"/>
<dbReference type="InterPro" id="IPR027417">
    <property type="entry name" value="P-loop_NTPase"/>
</dbReference>
<evidence type="ECO:0000313" key="3">
    <source>
        <dbReference type="Proteomes" id="UP000528457"/>
    </source>
</evidence>
<dbReference type="GO" id="GO:0004386">
    <property type="term" value="F:helicase activity"/>
    <property type="evidence" value="ECO:0007669"/>
    <property type="project" value="UniProtKB-KW"/>
</dbReference>
<keyword evidence="3" id="KW-1185">Reference proteome</keyword>
<accession>A0A7X0JT85</accession>
<dbReference type="InterPro" id="IPR014001">
    <property type="entry name" value="Helicase_ATP-bd"/>
</dbReference>
<keyword evidence="2" id="KW-0547">Nucleotide-binding</keyword>
<comment type="caution">
    <text evidence="2">The sequence shown here is derived from an EMBL/GenBank/DDBJ whole genome shotgun (WGS) entry which is preliminary data.</text>
</comment>
<proteinExistence type="predicted"/>
<evidence type="ECO:0000313" key="2">
    <source>
        <dbReference type="EMBL" id="MBB6521840.1"/>
    </source>
</evidence>
<keyword evidence="2" id="KW-0347">Helicase</keyword>
<organism evidence="2 3">
    <name type="scientific">Pseudoteredinibacter isoporae</name>
    <dbReference type="NCBI Taxonomy" id="570281"/>
    <lineage>
        <taxon>Bacteria</taxon>
        <taxon>Pseudomonadati</taxon>
        <taxon>Pseudomonadota</taxon>
        <taxon>Gammaproteobacteria</taxon>
        <taxon>Cellvibrionales</taxon>
        <taxon>Cellvibrionaceae</taxon>
        <taxon>Pseudoteredinibacter</taxon>
    </lineage>
</organism>
<dbReference type="GO" id="GO:0016787">
    <property type="term" value="F:hydrolase activity"/>
    <property type="evidence" value="ECO:0007669"/>
    <property type="project" value="InterPro"/>
</dbReference>
<dbReference type="GO" id="GO:0005829">
    <property type="term" value="C:cytosol"/>
    <property type="evidence" value="ECO:0007669"/>
    <property type="project" value="TreeGrafter"/>
</dbReference>
<dbReference type="Gene3D" id="3.40.50.300">
    <property type="entry name" value="P-loop containing nucleotide triphosphate hydrolases"/>
    <property type="match status" value="2"/>
</dbReference>
<evidence type="ECO:0000259" key="1">
    <source>
        <dbReference type="PROSITE" id="PS51192"/>
    </source>
</evidence>
<dbReference type="InterPro" id="IPR050742">
    <property type="entry name" value="Helicase_Restrict-Modif_Enz"/>
</dbReference>
<dbReference type="Proteomes" id="UP000528457">
    <property type="component" value="Unassembled WGS sequence"/>
</dbReference>
<dbReference type="PANTHER" id="PTHR47396">
    <property type="entry name" value="TYPE I RESTRICTION ENZYME ECOKI R PROTEIN"/>
    <property type="match status" value="1"/>
</dbReference>
<dbReference type="InterPro" id="IPR006935">
    <property type="entry name" value="Helicase/UvrB_N"/>
</dbReference>
<dbReference type="SMART" id="SM00487">
    <property type="entry name" value="DEXDc"/>
    <property type="match status" value="1"/>
</dbReference>
<keyword evidence="2" id="KW-0378">Hydrolase</keyword>
<protein>
    <submittedName>
        <fullName evidence="2">Superfamily II DNA or RNA helicase</fullName>
    </submittedName>
</protein>
<dbReference type="PANTHER" id="PTHR47396:SF1">
    <property type="entry name" value="ATP-DEPENDENT HELICASE IRC3-RELATED"/>
    <property type="match status" value="1"/>
</dbReference>